<evidence type="ECO:0000313" key="9">
    <source>
        <dbReference type="EMBL" id="TFY52575.1"/>
    </source>
</evidence>
<accession>A0A4Y9XR75</accession>
<evidence type="ECO:0000313" key="10">
    <source>
        <dbReference type="Proteomes" id="UP000298390"/>
    </source>
</evidence>
<evidence type="ECO:0000256" key="7">
    <source>
        <dbReference type="SAM" id="Coils"/>
    </source>
</evidence>
<dbReference type="Proteomes" id="UP000298390">
    <property type="component" value="Unassembled WGS sequence"/>
</dbReference>
<keyword evidence="7" id="KW-0175">Coiled coil</keyword>
<dbReference type="EMBL" id="SEKV01000953">
    <property type="protein sequence ID" value="TFY52575.1"/>
    <property type="molecule type" value="Genomic_DNA"/>
</dbReference>
<organism evidence="9 10">
    <name type="scientific">Rhodofomes roseus</name>
    <dbReference type="NCBI Taxonomy" id="34475"/>
    <lineage>
        <taxon>Eukaryota</taxon>
        <taxon>Fungi</taxon>
        <taxon>Dikarya</taxon>
        <taxon>Basidiomycota</taxon>
        <taxon>Agaricomycotina</taxon>
        <taxon>Agaricomycetes</taxon>
        <taxon>Polyporales</taxon>
        <taxon>Rhodofomes</taxon>
    </lineage>
</organism>
<comment type="subcellular location">
    <subcellularLocation>
        <location evidence="1">Endoplasmic reticulum membrane</location>
        <topology evidence="1">Multi-pass membrane protein</topology>
    </subcellularLocation>
</comment>
<proteinExistence type="inferred from homology"/>
<evidence type="ECO:0000256" key="2">
    <source>
        <dbReference type="ARBA" id="ARBA00005245"/>
    </source>
</evidence>
<evidence type="ECO:0000256" key="5">
    <source>
        <dbReference type="ARBA" id="ARBA00022989"/>
    </source>
</evidence>
<evidence type="ECO:0000256" key="8">
    <source>
        <dbReference type="SAM" id="Phobius"/>
    </source>
</evidence>
<dbReference type="GO" id="GO:0005787">
    <property type="term" value="C:signal peptidase complex"/>
    <property type="evidence" value="ECO:0007669"/>
    <property type="project" value="InterPro"/>
</dbReference>
<keyword evidence="3 8" id="KW-0812">Transmembrane</keyword>
<feature type="coiled-coil region" evidence="7">
    <location>
        <begin position="247"/>
        <end position="281"/>
    </location>
</feature>
<keyword evidence="4" id="KW-0256">Endoplasmic reticulum</keyword>
<gene>
    <name evidence="9" type="ORF">EVJ58_g9939</name>
</gene>
<evidence type="ECO:0000256" key="6">
    <source>
        <dbReference type="ARBA" id="ARBA00023136"/>
    </source>
</evidence>
<evidence type="ECO:0000256" key="3">
    <source>
        <dbReference type="ARBA" id="ARBA00022692"/>
    </source>
</evidence>
<dbReference type="GO" id="GO:0006465">
    <property type="term" value="P:signal peptide processing"/>
    <property type="evidence" value="ECO:0007669"/>
    <property type="project" value="InterPro"/>
</dbReference>
<protein>
    <recommendedName>
        <fullName evidence="11">Transmembrane protein</fullName>
    </recommendedName>
</protein>
<comment type="caution">
    <text evidence="9">The sequence shown here is derived from an EMBL/GenBank/DDBJ whole genome shotgun (WGS) entry which is preliminary data.</text>
</comment>
<dbReference type="AlphaFoldDB" id="A0A4Y9XR75"/>
<keyword evidence="5 8" id="KW-1133">Transmembrane helix</keyword>
<evidence type="ECO:0000256" key="1">
    <source>
        <dbReference type="ARBA" id="ARBA00004477"/>
    </source>
</evidence>
<evidence type="ECO:0000256" key="4">
    <source>
        <dbReference type="ARBA" id="ARBA00022824"/>
    </source>
</evidence>
<sequence length="349" mass="38128">MSASLKDNLLDLLEGKIDFEGQRQVENIAKFALIAAAVFSFIVGVLFQSLSVTFGIFGVAALVLLLTSARAGRALHERSGWFACSAIVSVTRDRGVGWACDFQLTAQRCYPLVDEYSLLYAMKLVDPVSSRRRRAATPTSRSTVGALSLDTQAVSTIAPSQPQWPGLHVQRRQRAAAKLSVRRTKKLYVAGGALDSQTTETQWLRDADNIAVTSAAVVSSPSALLSEGGRIGANESLPPPVTADLCAQVESTSLAKLQEQIRQLQDSAQELRRRADHEKALREKYEGIVDVQARVIQGLREHLDIYRLDDQQESQALRDDVWLPTTQEMLDAIAFLDADPYASQSGTVG</sequence>
<feature type="transmembrane region" description="Helical" evidence="8">
    <location>
        <begin position="28"/>
        <end position="47"/>
    </location>
</feature>
<dbReference type="Pfam" id="PF06645">
    <property type="entry name" value="SPC12"/>
    <property type="match status" value="1"/>
</dbReference>
<name>A0A4Y9XR75_9APHY</name>
<dbReference type="STRING" id="34475.A0A4Y9XR75"/>
<dbReference type="InterPro" id="IPR009542">
    <property type="entry name" value="Spc1/SPCS1"/>
</dbReference>
<comment type="similarity">
    <text evidence="2">Belongs to the SPCS1 family.</text>
</comment>
<keyword evidence="6 8" id="KW-0472">Membrane</keyword>
<reference evidence="9 10" key="1">
    <citation type="submission" date="2019-01" db="EMBL/GenBank/DDBJ databases">
        <title>Genome sequencing of the rare red list fungi Fomitopsis rosea.</title>
        <authorList>
            <person name="Buettner E."/>
            <person name="Kellner H."/>
        </authorList>
    </citation>
    <scope>NUCLEOTIDE SEQUENCE [LARGE SCALE GENOMIC DNA]</scope>
    <source>
        <strain evidence="9 10">DSM 105464</strain>
    </source>
</reference>
<evidence type="ECO:0008006" key="11">
    <source>
        <dbReference type="Google" id="ProtNLM"/>
    </source>
</evidence>